<dbReference type="AlphaFoldDB" id="A0AAD5QV68"/>
<reference evidence="1" key="1">
    <citation type="submission" date="2021-06" db="EMBL/GenBank/DDBJ databases">
        <title>Parelaphostrongylus tenuis whole genome reference sequence.</title>
        <authorList>
            <person name="Garwood T.J."/>
            <person name="Larsen P.A."/>
            <person name="Fountain-Jones N.M."/>
            <person name="Garbe J.R."/>
            <person name="Macchietto M.G."/>
            <person name="Kania S.A."/>
            <person name="Gerhold R.W."/>
            <person name="Richards J.E."/>
            <person name="Wolf T.M."/>
        </authorList>
    </citation>
    <scope>NUCLEOTIDE SEQUENCE</scope>
    <source>
        <strain evidence="1">MNPRO001-30</strain>
        <tissue evidence="1">Meninges</tissue>
    </source>
</reference>
<organism evidence="1 2">
    <name type="scientific">Parelaphostrongylus tenuis</name>
    <name type="common">Meningeal worm</name>
    <dbReference type="NCBI Taxonomy" id="148309"/>
    <lineage>
        <taxon>Eukaryota</taxon>
        <taxon>Metazoa</taxon>
        <taxon>Ecdysozoa</taxon>
        <taxon>Nematoda</taxon>
        <taxon>Chromadorea</taxon>
        <taxon>Rhabditida</taxon>
        <taxon>Rhabditina</taxon>
        <taxon>Rhabditomorpha</taxon>
        <taxon>Strongyloidea</taxon>
        <taxon>Metastrongylidae</taxon>
        <taxon>Parelaphostrongylus</taxon>
    </lineage>
</organism>
<sequence length="202" mass="23460">MNKLGFAETMIKWEYDMKKDSAISLELVAEKTCALKHKALSLSKIILYFDFLAHILRCEKKSLILDYGKDVGRCKSNYDFDPRVWNDKATETPLNISRAFGPRPAKEHIVLWWFKKVHKTEALQLSKPQFLQRPHRKLWGKHSPKLVLLRLHITLQKNSTLIFLTISTGVYCKSNMGTRRLLDMKTLTRYGANRSSIVNPLN</sequence>
<name>A0AAD5QV68_PARTN</name>
<accession>A0AAD5QV68</accession>
<evidence type="ECO:0000313" key="2">
    <source>
        <dbReference type="Proteomes" id="UP001196413"/>
    </source>
</evidence>
<protein>
    <submittedName>
        <fullName evidence="1">Uncharacterized protein</fullName>
    </submittedName>
</protein>
<comment type="caution">
    <text evidence="1">The sequence shown here is derived from an EMBL/GenBank/DDBJ whole genome shotgun (WGS) entry which is preliminary data.</text>
</comment>
<gene>
    <name evidence="1" type="ORF">KIN20_023093</name>
</gene>
<dbReference type="Proteomes" id="UP001196413">
    <property type="component" value="Unassembled WGS sequence"/>
</dbReference>
<proteinExistence type="predicted"/>
<evidence type="ECO:0000313" key="1">
    <source>
        <dbReference type="EMBL" id="KAJ1363265.1"/>
    </source>
</evidence>
<dbReference type="EMBL" id="JAHQIW010004655">
    <property type="protein sequence ID" value="KAJ1363265.1"/>
    <property type="molecule type" value="Genomic_DNA"/>
</dbReference>
<keyword evidence="2" id="KW-1185">Reference proteome</keyword>